<evidence type="ECO:0000313" key="3">
    <source>
        <dbReference type="Proteomes" id="UP000322214"/>
    </source>
</evidence>
<dbReference type="KEGG" id="mff:MFFC18_20240"/>
<dbReference type="Proteomes" id="UP000322214">
    <property type="component" value="Chromosome"/>
</dbReference>
<evidence type="ECO:0000313" key="2">
    <source>
        <dbReference type="EMBL" id="QEG22163.1"/>
    </source>
</evidence>
<keyword evidence="1" id="KW-0732">Signal</keyword>
<feature type="chain" id="PRO_5022896654" description="Porin" evidence="1">
    <location>
        <begin position="27"/>
        <end position="453"/>
    </location>
</feature>
<evidence type="ECO:0000256" key="1">
    <source>
        <dbReference type="SAM" id="SignalP"/>
    </source>
</evidence>
<evidence type="ECO:0008006" key="4">
    <source>
        <dbReference type="Google" id="ProtNLM"/>
    </source>
</evidence>
<organism evidence="2 3">
    <name type="scientific">Mariniblastus fucicola</name>
    <dbReference type="NCBI Taxonomy" id="980251"/>
    <lineage>
        <taxon>Bacteria</taxon>
        <taxon>Pseudomonadati</taxon>
        <taxon>Planctomycetota</taxon>
        <taxon>Planctomycetia</taxon>
        <taxon>Pirellulales</taxon>
        <taxon>Pirellulaceae</taxon>
        <taxon>Mariniblastus</taxon>
    </lineage>
</organism>
<gene>
    <name evidence="2" type="ORF">MFFC18_20240</name>
</gene>
<keyword evidence="3" id="KW-1185">Reference proteome</keyword>
<dbReference type="OrthoDB" id="9775763at2"/>
<sequence length="453" mass="48527" precursor="true">MGISNFRFAMLSCIGGAFALAGSASAQQATPAAYATSPAPVVYQDAVTSDCGCSGTTSGYSYDSAPSAYGCSTCSSGIGTRLGNGCGLGSRIGSRCGGGLGECNLGEQWKLFGSDCEEPRFNLGGWLQGGYHSENNGLFNSNREDFNLHQAWFYAEKVAESENGQLGFGFRFDAMYGIDSGDTQAFGNTQDLGGNPRGFDNTFGRGGDYGWAIPQLYGEVAGDNWSAKVGHFYTLIGYEVVTAPDNFFYSHAMTMYNSEPFTHTGAIGTFNLSDDLTAYAGWTLGWDTGFDQFQDGSSFLGGFSAPMGEFSTLTYMTTIGDLGARGREAYSHSVVVDTALTDKLNWVVQSDMLRVDSTGEDNVGLNQYFLYSINECLGVGSRIEWWKGDSLTGYAPHGGTLPATGSHSYYAATFGVNVKPHANIIVRPEYRVDWSPALGYDEGYFGVDVIALF</sequence>
<protein>
    <recommendedName>
        <fullName evidence="4">Porin</fullName>
    </recommendedName>
</protein>
<dbReference type="InterPro" id="IPR011486">
    <property type="entry name" value="BBP2"/>
</dbReference>
<accession>A0A5B9PHN7</accession>
<name>A0A5B9PHN7_9BACT</name>
<dbReference type="EMBL" id="CP042912">
    <property type="protein sequence ID" value="QEG22163.1"/>
    <property type="molecule type" value="Genomic_DNA"/>
</dbReference>
<feature type="signal peptide" evidence="1">
    <location>
        <begin position="1"/>
        <end position="26"/>
    </location>
</feature>
<proteinExistence type="predicted"/>
<reference evidence="2 3" key="1">
    <citation type="submission" date="2019-08" db="EMBL/GenBank/DDBJ databases">
        <title>Deep-cultivation of Planctomycetes and their phenomic and genomic characterization uncovers novel biology.</title>
        <authorList>
            <person name="Wiegand S."/>
            <person name="Jogler M."/>
            <person name="Boedeker C."/>
            <person name="Pinto D."/>
            <person name="Vollmers J."/>
            <person name="Rivas-Marin E."/>
            <person name="Kohn T."/>
            <person name="Peeters S.H."/>
            <person name="Heuer A."/>
            <person name="Rast P."/>
            <person name="Oberbeckmann S."/>
            <person name="Bunk B."/>
            <person name="Jeske O."/>
            <person name="Meyerdierks A."/>
            <person name="Storesund J.E."/>
            <person name="Kallscheuer N."/>
            <person name="Luecker S."/>
            <person name="Lage O.M."/>
            <person name="Pohl T."/>
            <person name="Merkel B.J."/>
            <person name="Hornburger P."/>
            <person name="Mueller R.-W."/>
            <person name="Bruemmer F."/>
            <person name="Labrenz M."/>
            <person name="Spormann A.M."/>
            <person name="Op den Camp H."/>
            <person name="Overmann J."/>
            <person name="Amann R."/>
            <person name="Jetten M.S.M."/>
            <person name="Mascher T."/>
            <person name="Medema M.H."/>
            <person name="Devos D.P."/>
            <person name="Kaster A.-K."/>
            <person name="Ovreas L."/>
            <person name="Rohde M."/>
            <person name="Galperin M.Y."/>
            <person name="Jogler C."/>
        </authorList>
    </citation>
    <scope>NUCLEOTIDE SEQUENCE [LARGE SCALE GENOMIC DNA]</scope>
    <source>
        <strain evidence="2 3">FC18</strain>
    </source>
</reference>
<dbReference type="Pfam" id="PF07642">
    <property type="entry name" value="BBP2"/>
    <property type="match status" value="1"/>
</dbReference>
<dbReference type="AlphaFoldDB" id="A0A5B9PHN7"/>
<dbReference type="STRING" id="980251.GCA_001642875_03511"/>